<protein>
    <submittedName>
        <fullName evidence="1">Acetyl-CoA C-acetyltransferase</fullName>
    </submittedName>
</protein>
<proteinExistence type="predicted"/>
<keyword evidence="2" id="KW-1185">Reference proteome</keyword>
<dbReference type="EMBL" id="CP107551">
    <property type="protein sequence ID" value="UYP18871.1"/>
    <property type="molecule type" value="Genomic_DNA"/>
</dbReference>
<organism evidence="1 2">
    <name type="scientific">Rhodococcus sacchari</name>
    <dbReference type="NCBI Taxonomy" id="2962047"/>
    <lineage>
        <taxon>Bacteria</taxon>
        <taxon>Bacillati</taxon>
        <taxon>Actinomycetota</taxon>
        <taxon>Actinomycetes</taxon>
        <taxon>Mycobacteriales</taxon>
        <taxon>Nocardiaceae</taxon>
        <taxon>Rhodococcus</taxon>
    </lineage>
</organism>
<reference evidence="1" key="1">
    <citation type="submission" date="2022-10" db="EMBL/GenBank/DDBJ databases">
        <title>Rhodococcus ferula Z13 complete genome.</title>
        <authorList>
            <person name="Long X."/>
            <person name="Zang M."/>
        </authorList>
    </citation>
    <scope>NUCLEOTIDE SEQUENCE</scope>
    <source>
        <strain evidence="1">Z13</strain>
    </source>
</reference>
<gene>
    <name evidence="1" type="ORF">OED52_19945</name>
</gene>
<sequence>MREVVICEPVRTPIGRYGGMFKSLTAVDLGVAALKGLLERTGVAPEEVQDVILGHCNGNSEAPAIGRVVALDAGLPITVPGMHIDRRCGSGLQAVIQAAFQVGNGDHDLVVAGGAESMSNAAFYSVDIRWGGARTGVKMHDGLVRARETAGGRFYPVPGGMIETAENLRREYSISREEQDELALNSHLRAVEAQKNGILAEEIIPVTVSSRKGDEVIDTDEHPRPDISLESLSKLKPIMGKQDPEATVTAGNASGQNDAASMAFVTTPEKAAELGLTPLVRIVSWGVAGVAPKIMGIGPVPATEVALAKAGITLADVDLIELNEAFAAQALAVTREWKFGKTDFDRTNVHGSGISLGHPVGATGGRMLATLARELHRREARYGLETMCIGGGQGLAAIFERVS</sequence>
<dbReference type="Proteomes" id="UP001156484">
    <property type="component" value="Chromosome"/>
</dbReference>
<accession>A0ACD4DFV8</accession>
<name>A0ACD4DFV8_9NOCA</name>
<evidence type="ECO:0000313" key="2">
    <source>
        <dbReference type="Proteomes" id="UP001156484"/>
    </source>
</evidence>
<evidence type="ECO:0000313" key="1">
    <source>
        <dbReference type="EMBL" id="UYP18871.1"/>
    </source>
</evidence>